<evidence type="ECO:0000313" key="1">
    <source>
        <dbReference type="EMBL" id="PNS09975.1"/>
    </source>
</evidence>
<keyword evidence="2" id="KW-1185">Reference proteome</keyword>
<name>A0A2K1Q4K1_9GAMM</name>
<proteinExistence type="predicted"/>
<gene>
    <name evidence="1" type="ORF">COO59_19910</name>
</gene>
<organism evidence="1 2">
    <name type="scientific">Mixta theicola</name>
    <dbReference type="NCBI Taxonomy" id="1458355"/>
    <lineage>
        <taxon>Bacteria</taxon>
        <taxon>Pseudomonadati</taxon>
        <taxon>Pseudomonadota</taxon>
        <taxon>Gammaproteobacteria</taxon>
        <taxon>Enterobacterales</taxon>
        <taxon>Erwiniaceae</taxon>
        <taxon>Mixta</taxon>
    </lineage>
</organism>
<reference evidence="2" key="1">
    <citation type="submission" date="2017-09" db="EMBL/GenBank/DDBJ databases">
        <authorList>
            <person name="Palmer M."/>
            <person name="Steenkamp E.T."/>
            <person name="Coetzee M.P."/>
            <person name="Avontuur J.R."/>
            <person name="Van Zyl E."/>
            <person name="Chan W.-Y."/>
            <person name="Blom J."/>
            <person name="Venter S.N."/>
        </authorList>
    </citation>
    <scope>NUCLEOTIDE SEQUENCE [LARGE SCALE GENOMIC DNA]</scope>
    <source>
        <strain evidence="2">QC88-366</strain>
    </source>
</reference>
<protein>
    <submittedName>
        <fullName evidence="1">Uncharacterized protein</fullName>
    </submittedName>
</protein>
<sequence>MALSISLAAFKVNAGGESITSFETLNPPGMAESFWSLPEANLYLVCMAKKKGDLRDVKAGIAVLTSHTHHDKEFQDAVMGLIRTSPVLKPISEKSNMSLLPARLSVEGKIPTENELKGVFFQQYLKHSSAGSA</sequence>
<dbReference type="AlphaFoldDB" id="A0A2K1Q4K1"/>
<dbReference type="EMBL" id="NWUO01000026">
    <property type="protein sequence ID" value="PNS09975.1"/>
    <property type="molecule type" value="Genomic_DNA"/>
</dbReference>
<evidence type="ECO:0000313" key="2">
    <source>
        <dbReference type="Proteomes" id="UP000236345"/>
    </source>
</evidence>
<dbReference type="Proteomes" id="UP000236345">
    <property type="component" value="Unassembled WGS sequence"/>
</dbReference>
<dbReference type="OrthoDB" id="6636380at2"/>
<dbReference type="RefSeq" id="WP_103061405.1">
    <property type="nucleotide sequence ID" value="NZ_BSOF01000006.1"/>
</dbReference>
<accession>A0A2K1Q4K1</accession>
<comment type="caution">
    <text evidence="1">The sequence shown here is derived from an EMBL/GenBank/DDBJ whole genome shotgun (WGS) entry which is preliminary data.</text>
</comment>